<keyword evidence="2" id="KW-1185">Reference proteome</keyword>
<evidence type="ECO:0000313" key="2">
    <source>
        <dbReference type="Proteomes" id="UP000009168"/>
    </source>
</evidence>
<dbReference type="KEGG" id="tet:TTHERM_00197920"/>
<name>Q22NQ7_TETTS</name>
<dbReference type="HOGENOM" id="CLU_036866_0_0_1"/>
<sequence length="573" mass="67648">MPTTYKTCPIHTKYSCEAILCEQSPSSAQIYKCWKCITSENINTHSLITIKEIVEAADDKTVLEKWPPLRDQENILQKVAKVYNETESKYPKKEIERKIEIFFDEMERKIKEQIQQHKEQMLYLSGVYCDTSRTVKSIYEEIANLDTFKKLVINSTDEYSQQRLVEFIQQKYEAIQYNSDKLSVAIKQHEEMNCLFDFERPNEIQLRILDSIKQINFFVLDNDEEVHDYQSHFTPPSSQCSSNFEEKLFEESQNPQIDLIMRLLSNKFNFCNDQFLREVRQKLYKLKNYFSKISIENAFIQDKQPLTFENLNAQQLEEYAQIGFLISNQSNTNNILESSYQTESPQNNQLVKSNTQSSPSLVQNLQKLLRVSQINELLKTQEQRSMKLTFQKTEFKDSHFACLVGVDSQKNAVFKQTKEGYCSAYLNVPIMNELMYVMRIRLDSKNNNYHQFCGLVATQIKDIQYMHQQDVIFTLKDDRVGASKKKGNYLHQNGVRQKYKEFEIHFCVAQQVFIFADYPNYDNINVIPKDRFKNINANENYVFAFELYYPEDKITVTHLQITEQFPEMQPKNN</sequence>
<accession>Q22NQ7</accession>
<organism evidence="1 2">
    <name type="scientific">Tetrahymena thermophila (strain SB210)</name>
    <dbReference type="NCBI Taxonomy" id="312017"/>
    <lineage>
        <taxon>Eukaryota</taxon>
        <taxon>Sar</taxon>
        <taxon>Alveolata</taxon>
        <taxon>Ciliophora</taxon>
        <taxon>Intramacronucleata</taxon>
        <taxon>Oligohymenophorea</taxon>
        <taxon>Hymenostomatida</taxon>
        <taxon>Tetrahymenina</taxon>
        <taxon>Tetrahymenidae</taxon>
        <taxon>Tetrahymena</taxon>
    </lineage>
</organism>
<gene>
    <name evidence="1" type="ORF">TTHERM_00197920</name>
</gene>
<evidence type="ECO:0008006" key="3">
    <source>
        <dbReference type="Google" id="ProtNLM"/>
    </source>
</evidence>
<dbReference type="EMBL" id="GG662857">
    <property type="protein sequence ID" value="EAR86728.1"/>
    <property type="molecule type" value="Genomic_DNA"/>
</dbReference>
<dbReference type="GeneID" id="7827066"/>
<dbReference type="AlphaFoldDB" id="Q22NQ7"/>
<evidence type="ECO:0000313" key="1">
    <source>
        <dbReference type="EMBL" id="EAR86728.1"/>
    </source>
</evidence>
<dbReference type="InParanoid" id="Q22NQ7"/>
<dbReference type="Proteomes" id="UP000009168">
    <property type="component" value="Unassembled WGS sequence"/>
</dbReference>
<protein>
    <recommendedName>
        <fullName evidence="3">Zinc carboxypeptidase family protein</fullName>
    </recommendedName>
</protein>
<dbReference type="RefSeq" id="XP_001006973.1">
    <property type="nucleotide sequence ID" value="XM_001006973.1"/>
</dbReference>
<reference evidence="2" key="1">
    <citation type="journal article" date="2006" name="PLoS Biol.">
        <title>Macronuclear genome sequence of the ciliate Tetrahymena thermophila, a model eukaryote.</title>
        <authorList>
            <person name="Eisen J.A."/>
            <person name="Coyne R.S."/>
            <person name="Wu M."/>
            <person name="Wu D."/>
            <person name="Thiagarajan M."/>
            <person name="Wortman J.R."/>
            <person name="Badger J.H."/>
            <person name="Ren Q."/>
            <person name="Amedeo P."/>
            <person name="Jones K.M."/>
            <person name="Tallon L.J."/>
            <person name="Delcher A.L."/>
            <person name="Salzberg S.L."/>
            <person name="Silva J.C."/>
            <person name="Haas B.J."/>
            <person name="Majoros W.H."/>
            <person name="Farzad M."/>
            <person name="Carlton J.M."/>
            <person name="Smith R.K. Jr."/>
            <person name="Garg J."/>
            <person name="Pearlman R.E."/>
            <person name="Karrer K.M."/>
            <person name="Sun L."/>
            <person name="Manning G."/>
            <person name="Elde N.C."/>
            <person name="Turkewitz A.P."/>
            <person name="Asai D.J."/>
            <person name="Wilkes D.E."/>
            <person name="Wang Y."/>
            <person name="Cai H."/>
            <person name="Collins K."/>
            <person name="Stewart B.A."/>
            <person name="Lee S.R."/>
            <person name="Wilamowska K."/>
            <person name="Weinberg Z."/>
            <person name="Ruzzo W.L."/>
            <person name="Wloga D."/>
            <person name="Gaertig J."/>
            <person name="Frankel J."/>
            <person name="Tsao C.-C."/>
            <person name="Gorovsky M.A."/>
            <person name="Keeling P.J."/>
            <person name="Waller R.F."/>
            <person name="Patron N.J."/>
            <person name="Cherry J.M."/>
            <person name="Stover N.A."/>
            <person name="Krieger C.J."/>
            <person name="del Toro C."/>
            <person name="Ryder H.F."/>
            <person name="Williamson S.C."/>
            <person name="Barbeau R.A."/>
            <person name="Hamilton E.P."/>
            <person name="Orias E."/>
        </authorList>
    </citation>
    <scope>NUCLEOTIDE SEQUENCE [LARGE SCALE GENOMIC DNA]</scope>
    <source>
        <strain evidence="2">SB210</strain>
    </source>
</reference>
<proteinExistence type="predicted"/>